<dbReference type="STRING" id="64571.A0A1Y2G9V5"/>
<evidence type="ECO:0000313" key="6">
    <source>
        <dbReference type="EMBL" id="ORZ05134.1"/>
    </source>
</evidence>
<dbReference type="SUPFAM" id="SSF51905">
    <property type="entry name" value="FAD/NAD(P)-binding domain"/>
    <property type="match status" value="1"/>
</dbReference>
<dbReference type="GO" id="GO:0071949">
    <property type="term" value="F:FAD binding"/>
    <property type="evidence" value="ECO:0007669"/>
    <property type="project" value="InterPro"/>
</dbReference>
<keyword evidence="4" id="KW-0560">Oxidoreductase</keyword>
<evidence type="ECO:0000256" key="2">
    <source>
        <dbReference type="ARBA" id="ARBA00022630"/>
    </source>
</evidence>
<name>A0A1Y2G9V5_9FUNG</name>
<dbReference type="Pfam" id="PF01494">
    <property type="entry name" value="FAD_binding_3"/>
    <property type="match status" value="2"/>
</dbReference>
<evidence type="ECO:0000256" key="1">
    <source>
        <dbReference type="ARBA" id="ARBA00007992"/>
    </source>
</evidence>
<feature type="domain" description="FAD-binding" evidence="5">
    <location>
        <begin position="15"/>
        <end position="198"/>
    </location>
</feature>
<dbReference type="GO" id="GO:0004497">
    <property type="term" value="F:monooxygenase activity"/>
    <property type="evidence" value="ECO:0007669"/>
    <property type="project" value="InterPro"/>
</dbReference>
<dbReference type="InterPro" id="IPR002938">
    <property type="entry name" value="FAD-bd"/>
</dbReference>
<organism evidence="6 7">
    <name type="scientific">Lobosporangium transversale</name>
    <dbReference type="NCBI Taxonomy" id="64571"/>
    <lineage>
        <taxon>Eukaryota</taxon>
        <taxon>Fungi</taxon>
        <taxon>Fungi incertae sedis</taxon>
        <taxon>Mucoromycota</taxon>
        <taxon>Mortierellomycotina</taxon>
        <taxon>Mortierellomycetes</taxon>
        <taxon>Mortierellales</taxon>
        <taxon>Mortierellaceae</taxon>
        <taxon>Lobosporangium</taxon>
    </lineage>
</organism>
<dbReference type="PANTHER" id="PTHR47356">
    <property type="entry name" value="FAD-DEPENDENT MONOOXYGENASE ASQG-RELATED"/>
    <property type="match status" value="1"/>
</dbReference>
<proteinExistence type="inferred from homology"/>
<comment type="similarity">
    <text evidence="1">Belongs to the paxM FAD-dependent monooxygenase family.</text>
</comment>
<evidence type="ECO:0000256" key="4">
    <source>
        <dbReference type="ARBA" id="ARBA00023002"/>
    </source>
</evidence>
<dbReference type="InParanoid" id="A0A1Y2G9V5"/>
<feature type="domain" description="FAD-binding" evidence="5">
    <location>
        <begin position="315"/>
        <end position="397"/>
    </location>
</feature>
<dbReference type="Gene3D" id="3.50.50.60">
    <property type="entry name" value="FAD/NAD(P)-binding domain"/>
    <property type="match status" value="1"/>
</dbReference>
<dbReference type="OrthoDB" id="655030at2759"/>
<reference evidence="6 7" key="1">
    <citation type="submission" date="2016-07" db="EMBL/GenBank/DDBJ databases">
        <title>Pervasive Adenine N6-methylation of Active Genes in Fungi.</title>
        <authorList>
            <consortium name="DOE Joint Genome Institute"/>
            <person name="Mondo S.J."/>
            <person name="Dannebaum R.O."/>
            <person name="Kuo R.C."/>
            <person name="Labutti K."/>
            <person name="Haridas S."/>
            <person name="Kuo A."/>
            <person name="Salamov A."/>
            <person name="Ahrendt S.R."/>
            <person name="Lipzen A."/>
            <person name="Sullivan W."/>
            <person name="Andreopoulos W.B."/>
            <person name="Clum A."/>
            <person name="Lindquist E."/>
            <person name="Daum C."/>
            <person name="Ramamoorthy G.K."/>
            <person name="Gryganskyi A."/>
            <person name="Culley D."/>
            <person name="Magnuson J.K."/>
            <person name="James T.Y."/>
            <person name="O'Malley M.A."/>
            <person name="Stajich J.E."/>
            <person name="Spatafora J.W."/>
            <person name="Visel A."/>
            <person name="Grigoriev I.V."/>
        </authorList>
    </citation>
    <scope>NUCLEOTIDE SEQUENCE [LARGE SCALE GENOMIC DNA]</scope>
    <source>
        <strain evidence="6 7">NRRL 3116</strain>
    </source>
</reference>
<gene>
    <name evidence="6" type="ORF">BCR41DRAFT_400674</name>
</gene>
<evidence type="ECO:0000256" key="3">
    <source>
        <dbReference type="ARBA" id="ARBA00022827"/>
    </source>
</evidence>
<dbReference type="GeneID" id="33571000"/>
<sequence>MTAANCSLESTKKPKVLIVGAGIGGLTLGALLEKAGVPYEIYDRMVGMKPLGAMLAVGATVAPLFKQMGIWDEFLSLSKPLHSIETFNEQRQLEFSMDLKLMEELGGACDNLCSRAQIHNLIHRQIPAEKIHLNKRVVSIKQTEPPSDSGGSGGGGVGVQIQFADNTTAEGDILVGADGAYSNVRLNMYEQLQKQNKLPASDSAGLPYNFICLAGLTHSLDPTQFPELDDPYSHCYSVMAANKPYSWLTWTIKGNVYCWAVLHHKDGVSALDRSSFQNAEWGPEAIEAMCKDVRDFPIPGGLNNSLTMGDLIDHSPSISKVLLEEKVFDTWYSGRTVLLGDAAHKFHPVGGAGAWNAIHDAAALANWLNVLSSSASVTEIEGVFEEYKKERYPVAKISYENSWILAQLLQQDLREPVKDSGNVAPRYQPSLEKTLSILRAQKV</sequence>
<evidence type="ECO:0000259" key="5">
    <source>
        <dbReference type="Pfam" id="PF01494"/>
    </source>
</evidence>
<evidence type="ECO:0000313" key="7">
    <source>
        <dbReference type="Proteomes" id="UP000193648"/>
    </source>
</evidence>
<dbReference type="EMBL" id="MCFF01000052">
    <property type="protein sequence ID" value="ORZ05134.1"/>
    <property type="molecule type" value="Genomic_DNA"/>
</dbReference>
<dbReference type="RefSeq" id="XP_021876909.1">
    <property type="nucleotide sequence ID" value="XM_022029157.1"/>
</dbReference>
<accession>A0A1Y2G9V5</accession>
<dbReference type="AlphaFoldDB" id="A0A1Y2G9V5"/>
<dbReference type="InterPro" id="IPR036188">
    <property type="entry name" value="FAD/NAD-bd_sf"/>
</dbReference>
<dbReference type="Proteomes" id="UP000193648">
    <property type="component" value="Unassembled WGS sequence"/>
</dbReference>
<dbReference type="PANTHER" id="PTHR47356:SF2">
    <property type="entry name" value="FAD-BINDING DOMAIN-CONTAINING PROTEIN-RELATED"/>
    <property type="match status" value="1"/>
</dbReference>
<protein>
    <recommendedName>
        <fullName evidence="5">FAD-binding domain-containing protein</fullName>
    </recommendedName>
</protein>
<comment type="caution">
    <text evidence="6">The sequence shown here is derived from an EMBL/GenBank/DDBJ whole genome shotgun (WGS) entry which is preliminary data.</text>
</comment>
<dbReference type="PRINTS" id="PR00420">
    <property type="entry name" value="RNGMNOXGNASE"/>
</dbReference>
<dbReference type="InterPro" id="IPR050562">
    <property type="entry name" value="FAD_mOase_fung"/>
</dbReference>
<keyword evidence="7" id="KW-1185">Reference proteome</keyword>
<keyword evidence="3" id="KW-0274">FAD</keyword>
<keyword evidence="2" id="KW-0285">Flavoprotein</keyword>